<gene>
    <name evidence="4" type="primary">rppH</name>
    <name evidence="4" type="synonym">nudH</name>
    <name evidence="6" type="ORF">FHS94_000593</name>
</gene>
<dbReference type="RefSeq" id="WP_184054507.1">
    <property type="nucleotide sequence ID" value="NZ_JACIJK010000002.1"/>
</dbReference>
<dbReference type="AlphaFoldDB" id="A0A7W9BAU2"/>
<evidence type="ECO:0000259" key="5">
    <source>
        <dbReference type="PROSITE" id="PS51462"/>
    </source>
</evidence>
<organism evidence="6 7">
    <name type="scientific">Sphingomonas aerophila</name>
    <dbReference type="NCBI Taxonomy" id="1344948"/>
    <lineage>
        <taxon>Bacteria</taxon>
        <taxon>Pseudomonadati</taxon>
        <taxon>Pseudomonadota</taxon>
        <taxon>Alphaproteobacteria</taxon>
        <taxon>Sphingomonadales</taxon>
        <taxon>Sphingomonadaceae</taxon>
        <taxon>Sphingomonas</taxon>
    </lineage>
</organism>
<dbReference type="PRINTS" id="PR00502">
    <property type="entry name" value="NUDIXFAMILY"/>
</dbReference>
<dbReference type="InterPro" id="IPR020476">
    <property type="entry name" value="Nudix_hydrolase"/>
</dbReference>
<dbReference type="Gene3D" id="3.90.79.10">
    <property type="entry name" value="Nucleoside Triphosphate Pyrophosphohydrolase"/>
    <property type="match status" value="1"/>
</dbReference>
<dbReference type="GO" id="GO:0034432">
    <property type="term" value="F:bis(5'-adenosyl)-pentaphosphatase activity"/>
    <property type="evidence" value="ECO:0007669"/>
    <property type="project" value="TreeGrafter"/>
</dbReference>
<comment type="function">
    <text evidence="4">Accelerates the degradation of transcripts by removing pyrophosphate from the 5'-end of triphosphorylated RNA, leading to a more labile monophosphorylated state that can stimulate subsequent ribonuclease cleavage.</text>
</comment>
<dbReference type="PROSITE" id="PS00893">
    <property type="entry name" value="NUDIX_BOX"/>
    <property type="match status" value="1"/>
</dbReference>
<dbReference type="Proteomes" id="UP000546200">
    <property type="component" value="Unassembled WGS sequence"/>
</dbReference>
<dbReference type="SUPFAM" id="SSF55811">
    <property type="entry name" value="Nudix"/>
    <property type="match status" value="1"/>
</dbReference>
<dbReference type="PANTHER" id="PTHR11839">
    <property type="entry name" value="UDP/ADP-SUGAR PYROPHOSPHATASE"/>
    <property type="match status" value="1"/>
</dbReference>
<keyword evidence="7" id="KW-1185">Reference proteome</keyword>
<comment type="similarity">
    <text evidence="4">Belongs to the Nudix hydrolase family. RppH subfamily.</text>
</comment>
<evidence type="ECO:0000256" key="2">
    <source>
        <dbReference type="ARBA" id="ARBA00001946"/>
    </source>
</evidence>
<dbReference type="HAMAP" id="MF_00298">
    <property type="entry name" value="Nudix_RppH"/>
    <property type="match status" value="1"/>
</dbReference>
<dbReference type="InterPro" id="IPR000086">
    <property type="entry name" value="NUDIX_hydrolase_dom"/>
</dbReference>
<proteinExistence type="inferred from homology"/>
<dbReference type="InterPro" id="IPR022927">
    <property type="entry name" value="RppH"/>
</dbReference>
<sequence length="166" mass="18764">MTDPATLPYRPCAGVMLVNRSGQVFVGQRLDSTLEAWQMPQGGIDPGEDARAAAIRELGEETGVTPEQVELIAEAPNELFYDLPDELIGKVWKGKWRGQRQRWFLFRFNGRDSDINIRTAHPEFRAWRWTDPAELPATVVPFKRKLYEDVLAAFAGHLPPSPKPHA</sequence>
<dbReference type="GO" id="GO:0006753">
    <property type="term" value="P:nucleoside phosphate metabolic process"/>
    <property type="evidence" value="ECO:0007669"/>
    <property type="project" value="TreeGrafter"/>
</dbReference>
<dbReference type="EMBL" id="JACIJK010000002">
    <property type="protein sequence ID" value="MBB5713770.1"/>
    <property type="molecule type" value="Genomic_DNA"/>
</dbReference>
<reference evidence="6 7" key="1">
    <citation type="submission" date="2020-08" db="EMBL/GenBank/DDBJ databases">
        <title>Genomic Encyclopedia of Type Strains, Phase IV (KMG-IV): sequencing the most valuable type-strain genomes for metagenomic binning, comparative biology and taxonomic classification.</title>
        <authorList>
            <person name="Goeker M."/>
        </authorList>
    </citation>
    <scope>NUCLEOTIDE SEQUENCE [LARGE SCALE GENOMIC DNA]</scope>
    <source>
        <strain evidence="6 7">DSM 100044</strain>
    </source>
</reference>
<evidence type="ECO:0000256" key="1">
    <source>
        <dbReference type="ARBA" id="ARBA00001936"/>
    </source>
</evidence>
<evidence type="ECO:0000256" key="3">
    <source>
        <dbReference type="ARBA" id="ARBA00022801"/>
    </source>
</evidence>
<feature type="short sequence motif" description="Nudix box" evidence="4">
    <location>
        <begin position="42"/>
        <end position="63"/>
    </location>
</feature>
<keyword evidence="3 4" id="KW-0378">Hydrolase</keyword>
<evidence type="ECO:0000313" key="6">
    <source>
        <dbReference type="EMBL" id="MBB5713770.1"/>
    </source>
</evidence>
<dbReference type="PANTHER" id="PTHR11839:SF22">
    <property type="entry name" value="NUDIX HYDROLASE 26, CHLOROPLASTIC"/>
    <property type="match status" value="1"/>
</dbReference>
<dbReference type="GO" id="GO:0008893">
    <property type="term" value="F:guanosine-3',5'-bis(diphosphate) 3'-diphosphatase activity"/>
    <property type="evidence" value="ECO:0007669"/>
    <property type="project" value="TreeGrafter"/>
</dbReference>
<comment type="cofactor">
    <cofactor evidence="1">
        <name>Mn(2+)</name>
        <dbReference type="ChEBI" id="CHEBI:29035"/>
    </cofactor>
</comment>
<dbReference type="GO" id="GO:0019693">
    <property type="term" value="P:ribose phosphate metabolic process"/>
    <property type="evidence" value="ECO:0007669"/>
    <property type="project" value="TreeGrafter"/>
</dbReference>
<dbReference type="InterPro" id="IPR015797">
    <property type="entry name" value="NUDIX_hydrolase-like_dom_sf"/>
</dbReference>
<comment type="cofactor">
    <cofactor evidence="4">
        <name>a divalent metal cation</name>
        <dbReference type="ChEBI" id="CHEBI:60240"/>
    </cofactor>
</comment>
<evidence type="ECO:0000313" key="7">
    <source>
        <dbReference type="Proteomes" id="UP000546200"/>
    </source>
</evidence>
<dbReference type="EC" id="3.6.1.-" evidence="4"/>
<protein>
    <recommendedName>
        <fullName evidence="4">RNA pyrophosphohydrolase</fullName>
        <ecNumber evidence="4">3.6.1.-</ecNumber>
    </recommendedName>
    <alternativeName>
        <fullName evidence="4">(Di)nucleoside polyphosphate hydrolase</fullName>
    </alternativeName>
</protein>
<comment type="cofactor">
    <cofactor evidence="2">
        <name>Mg(2+)</name>
        <dbReference type="ChEBI" id="CHEBI:18420"/>
    </cofactor>
</comment>
<dbReference type="PROSITE" id="PS51462">
    <property type="entry name" value="NUDIX"/>
    <property type="match status" value="1"/>
</dbReference>
<dbReference type="Pfam" id="PF00293">
    <property type="entry name" value="NUDIX"/>
    <property type="match status" value="1"/>
</dbReference>
<comment type="caution">
    <text evidence="6">The sequence shown here is derived from an EMBL/GenBank/DDBJ whole genome shotgun (WGS) entry which is preliminary data.</text>
</comment>
<dbReference type="InterPro" id="IPR020084">
    <property type="entry name" value="NUDIX_hydrolase_CS"/>
</dbReference>
<accession>A0A7W9BAU2</accession>
<feature type="domain" description="Nudix hydrolase" evidence="5">
    <location>
        <begin position="8"/>
        <end position="152"/>
    </location>
</feature>
<name>A0A7W9BAU2_9SPHN</name>
<evidence type="ECO:0000256" key="4">
    <source>
        <dbReference type="HAMAP-Rule" id="MF_00298"/>
    </source>
</evidence>
<dbReference type="NCBIfam" id="NF001938">
    <property type="entry name" value="PRK00714.1-5"/>
    <property type="match status" value="1"/>
</dbReference>
<dbReference type="CDD" id="cd03671">
    <property type="entry name" value="NUDIX_Ap4A_hydrolase_plant_like"/>
    <property type="match status" value="1"/>
</dbReference>